<sequence>MGDKKKASAVENQSLAVARPCVEDLRRKTELFWAYLVATLAKRLNALSEESKWADRTLRWTELPSLLDTAKPPMPAT</sequence>
<protein>
    <submittedName>
        <fullName evidence="1">Uncharacterized protein</fullName>
    </submittedName>
</protein>
<dbReference type="AlphaFoldDB" id="A0AAF1KFC1"/>
<evidence type="ECO:0000313" key="1">
    <source>
        <dbReference type="EMBL" id="WFR95133.1"/>
    </source>
</evidence>
<dbReference type="Proteomes" id="UP000249499">
    <property type="component" value="Chromosome"/>
</dbReference>
<keyword evidence="2" id="KW-1185">Reference proteome</keyword>
<reference evidence="2" key="2">
    <citation type="journal article" date="2023" name="MicrobiologyOpen">
        <title>Genomics of the tumorigenes clade of the family Rhizobiaceae and description of Rhizobium rhododendri sp. nov.</title>
        <authorList>
            <person name="Kuzmanovic N."/>
            <person name="diCenzo G.C."/>
            <person name="Bunk B."/>
            <person name="Sproeer C."/>
            <person name="Fruehling A."/>
            <person name="Neumann-Schaal M."/>
            <person name="Overmann J."/>
            <person name="Smalla K."/>
        </authorList>
    </citation>
    <scope>NUCLEOTIDE SEQUENCE [LARGE SCALE GENOMIC DNA]</scope>
    <source>
        <strain evidence="2">1078</strain>
    </source>
</reference>
<gene>
    <name evidence="1" type="ORF">PR017_15215</name>
</gene>
<organism evidence="1 2">
    <name type="scientific">Rhizobium tumorigenes</name>
    <dbReference type="NCBI Taxonomy" id="2041385"/>
    <lineage>
        <taxon>Bacteria</taxon>
        <taxon>Pseudomonadati</taxon>
        <taxon>Pseudomonadota</taxon>
        <taxon>Alphaproteobacteria</taxon>
        <taxon>Hyphomicrobiales</taxon>
        <taxon>Rhizobiaceae</taxon>
        <taxon>Rhizobium/Agrobacterium group</taxon>
        <taxon>Rhizobium</taxon>
    </lineage>
</organism>
<proteinExistence type="predicted"/>
<accession>A0AAF1KFC1</accession>
<evidence type="ECO:0000313" key="2">
    <source>
        <dbReference type="Proteomes" id="UP000249499"/>
    </source>
</evidence>
<dbReference type="KEGG" id="rtu:PR017_15215"/>
<dbReference type="EMBL" id="CP117255">
    <property type="protein sequence ID" value="WFR95133.1"/>
    <property type="molecule type" value="Genomic_DNA"/>
</dbReference>
<reference evidence="1 2" key="1">
    <citation type="journal article" date="2018" name="Sci. Rep.">
        <title>Rhizobium tumorigenes sp. nov., a novel plant tumorigenic bacterium isolated from cane gall tumors on thornless blackberry.</title>
        <authorList>
            <person name="Kuzmanovi N."/>
            <person name="Smalla K."/>
            <person name="Gronow S."/>
            <person name="PuBawska J."/>
        </authorList>
    </citation>
    <scope>NUCLEOTIDE SEQUENCE [LARGE SCALE GENOMIC DNA]</scope>
    <source>
        <strain evidence="1 2">1078</strain>
    </source>
</reference>
<dbReference type="RefSeq" id="WP_111222060.1">
    <property type="nucleotide sequence ID" value="NZ_CP117255.1"/>
</dbReference>
<name>A0AAF1KFC1_9HYPH</name>